<organism evidence="3 4">
    <name type="scientific">Dibothriocephalus latus</name>
    <name type="common">Fish tapeworm</name>
    <name type="synonym">Diphyllobothrium latum</name>
    <dbReference type="NCBI Taxonomy" id="60516"/>
    <lineage>
        <taxon>Eukaryota</taxon>
        <taxon>Metazoa</taxon>
        <taxon>Spiralia</taxon>
        <taxon>Lophotrochozoa</taxon>
        <taxon>Platyhelminthes</taxon>
        <taxon>Cestoda</taxon>
        <taxon>Eucestoda</taxon>
        <taxon>Diphyllobothriidea</taxon>
        <taxon>Diphyllobothriidae</taxon>
        <taxon>Dibothriocephalus</taxon>
    </lineage>
</organism>
<evidence type="ECO:0000313" key="3">
    <source>
        <dbReference type="EMBL" id="VDK86361.1"/>
    </source>
</evidence>
<evidence type="ECO:0000256" key="1">
    <source>
        <dbReference type="SAM" id="MobiDB-lite"/>
    </source>
</evidence>
<dbReference type="AlphaFoldDB" id="A0A3P6V851"/>
<keyword evidence="4" id="KW-1185">Reference proteome</keyword>
<dbReference type="InterPro" id="IPR043791">
    <property type="entry name" value="DUF5733"/>
</dbReference>
<dbReference type="Proteomes" id="UP000281553">
    <property type="component" value="Unassembled WGS sequence"/>
</dbReference>
<feature type="domain" description="DUF5733" evidence="2">
    <location>
        <begin position="31"/>
        <end position="107"/>
    </location>
</feature>
<gene>
    <name evidence="3" type="ORF">DILT_LOCUS3870</name>
</gene>
<proteinExistence type="predicted"/>
<dbReference type="OrthoDB" id="6259979at2759"/>
<protein>
    <recommendedName>
        <fullName evidence="2">DUF5733 domain-containing protein</fullName>
    </recommendedName>
</protein>
<feature type="region of interest" description="Disordered" evidence="1">
    <location>
        <begin position="136"/>
        <end position="171"/>
    </location>
</feature>
<reference evidence="3 4" key="1">
    <citation type="submission" date="2018-11" db="EMBL/GenBank/DDBJ databases">
        <authorList>
            <consortium name="Pathogen Informatics"/>
        </authorList>
    </citation>
    <scope>NUCLEOTIDE SEQUENCE [LARGE SCALE GENOMIC DNA]</scope>
</reference>
<sequence length="374" mass="42530">MQSSGYDNGDKETLVMCAILKRKSASHLLKESAIQEVHERINKKKKMYPKDRYVAKVSTTRIAFESIEKAKKQYPIVLAEINDIGRIPADPNVFSLQVPQDKKKKREEDGPVLLYLIRFEDSAAVDKFFDALNGNNAHSPGVEGPSETRSLTDGQNTDKHNRAGGKVGARTARNEDWSVRTWKKTDDEHISMRGKRSRRKVASDASEASNVNYIDGLFLGETASDTGVGQRTFDSQWNYDGFSGSDTRVPPCRRRGVPLSRREGKVYKLPAVLQQQNRTSSKQTFIEYQPTMGPTRKSYMVVDPWPGRSHSHRRAYMPPPNELSTTSASSEDTLCCSVTPTYKDVEREQAFREERRRWKGMYKSYRVPTQDCVF</sequence>
<feature type="region of interest" description="Disordered" evidence="1">
    <location>
        <begin position="311"/>
        <end position="330"/>
    </location>
</feature>
<accession>A0A3P6V851</accession>
<evidence type="ECO:0000259" key="2">
    <source>
        <dbReference type="Pfam" id="PF19004"/>
    </source>
</evidence>
<name>A0A3P6V851_DIBLA</name>
<dbReference type="EMBL" id="UYRU01044404">
    <property type="protein sequence ID" value="VDK86361.1"/>
    <property type="molecule type" value="Genomic_DNA"/>
</dbReference>
<evidence type="ECO:0000313" key="4">
    <source>
        <dbReference type="Proteomes" id="UP000281553"/>
    </source>
</evidence>
<dbReference type="Pfam" id="PF19004">
    <property type="entry name" value="DUF5733"/>
    <property type="match status" value="1"/>
</dbReference>